<name>A0A8R1XRK8_ONCVO</name>
<reference evidence="2" key="1">
    <citation type="submission" date="2013-10" db="EMBL/GenBank/DDBJ databases">
        <title>Genome sequencing of Onchocerca volvulus.</title>
        <authorList>
            <person name="Cotton J."/>
            <person name="Tsai J."/>
            <person name="Stanley E."/>
            <person name="Tracey A."/>
            <person name="Holroyd N."/>
            <person name="Lustigman S."/>
            <person name="Berriman M."/>
        </authorList>
    </citation>
    <scope>NUCLEOTIDE SEQUENCE</scope>
</reference>
<dbReference type="EMBL" id="CMVM020000470">
    <property type="status" value="NOT_ANNOTATED_CDS"/>
    <property type="molecule type" value="Genomic_DNA"/>
</dbReference>
<dbReference type="EnsemblMetazoa" id="OVOC12444.1">
    <property type="protein sequence ID" value="OVOC12444.1"/>
    <property type="gene ID" value="WBGene00249253"/>
</dbReference>
<evidence type="ECO:0000313" key="2">
    <source>
        <dbReference type="Proteomes" id="UP000024404"/>
    </source>
</evidence>
<sequence length="78" mass="9099">METSEMTVCGIRSFTERSSCSSNIDGCTYRLGLNKENESSCLRIRNLLGISVFIFQIDHSVKRHQKFRNEQYPDKHKQ</sequence>
<proteinExistence type="predicted"/>
<reference evidence="1" key="2">
    <citation type="submission" date="2022-06" db="UniProtKB">
        <authorList>
            <consortium name="EnsemblMetazoa"/>
        </authorList>
    </citation>
    <scope>IDENTIFICATION</scope>
</reference>
<evidence type="ECO:0000313" key="1">
    <source>
        <dbReference type="EnsemblMetazoa" id="OVOC12444.1"/>
    </source>
</evidence>
<dbReference type="Proteomes" id="UP000024404">
    <property type="component" value="Unassembled WGS sequence"/>
</dbReference>
<accession>A0A8R1XRK8</accession>
<keyword evidence="2" id="KW-1185">Reference proteome</keyword>
<dbReference type="AlphaFoldDB" id="A0A8R1XRK8"/>
<protein>
    <submittedName>
        <fullName evidence="1">Uncharacterized protein</fullName>
    </submittedName>
</protein>
<organism evidence="1 2">
    <name type="scientific">Onchocerca volvulus</name>
    <dbReference type="NCBI Taxonomy" id="6282"/>
    <lineage>
        <taxon>Eukaryota</taxon>
        <taxon>Metazoa</taxon>
        <taxon>Ecdysozoa</taxon>
        <taxon>Nematoda</taxon>
        <taxon>Chromadorea</taxon>
        <taxon>Rhabditida</taxon>
        <taxon>Spirurina</taxon>
        <taxon>Spiruromorpha</taxon>
        <taxon>Filarioidea</taxon>
        <taxon>Onchocercidae</taxon>
        <taxon>Onchocerca</taxon>
    </lineage>
</organism>